<protein>
    <submittedName>
        <fullName evidence="2">DUF1858 domain-containing protein</fullName>
    </submittedName>
</protein>
<gene>
    <name evidence="2" type="ORF">ACFSX5_07665</name>
</gene>
<dbReference type="PANTHER" id="PTHR39341">
    <property type="entry name" value="BSL7085 PROTEIN"/>
    <property type="match status" value="1"/>
</dbReference>
<name>A0ABW5QJ06_9HYPH</name>
<evidence type="ECO:0000313" key="2">
    <source>
        <dbReference type="EMBL" id="MFD2647663.1"/>
    </source>
</evidence>
<organism evidence="2 3">
    <name type="scientific">Devosia albogilva</name>
    <dbReference type="NCBI Taxonomy" id="429726"/>
    <lineage>
        <taxon>Bacteria</taxon>
        <taxon>Pseudomonadati</taxon>
        <taxon>Pseudomonadota</taxon>
        <taxon>Alphaproteobacteria</taxon>
        <taxon>Hyphomicrobiales</taxon>
        <taxon>Devosiaceae</taxon>
        <taxon>Devosia</taxon>
    </lineage>
</organism>
<evidence type="ECO:0000259" key="1">
    <source>
        <dbReference type="Pfam" id="PF08984"/>
    </source>
</evidence>
<dbReference type="SUPFAM" id="SSF140683">
    <property type="entry name" value="SP0561-like"/>
    <property type="match status" value="1"/>
</dbReference>
<dbReference type="EMBL" id="JBHUNP010000001">
    <property type="protein sequence ID" value="MFD2647663.1"/>
    <property type="molecule type" value="Genomic_DNA"/>
</dbReference>
<reference evidence="3" key="1">
    <citation type="journal article" date="2019" name="Int. J. Syst. Evol. Microbiol.">
        <title>The Global Catalogue of Microorganisms (GCM) 10K type strain sequencing project: providing services to taxonomists for standard genome sequencing and annotation.</title>
        <authorList>
            <consortium name="The Broad Institute Genomics Platform"/>
            <consortium name="The Broad Institute Genome Sequencing Center for Infectious Disease"/>
            <person name="Wu L."/>
            <person name="Ma J."/>
        </authorList>
    </citation>
    <scope>NUCLEOTIDE SEQUENCE [LARGE SCALE GENOMIC DNA]</scope>
    <source>
        <strain evidence="3">CCM 7427</strain>
    </source>
</reference>
<proteinExistence type="predicted"/>
<dbReference type="InterPro" id="IPR038062">
    <property type="entry name" value="ScdA-like_N_sf"/>
</dbReference>
<sequence>MRRNHLEDMSVKEIMDRWPATVPLFIRNGLKCPGCPIGPFHTLEDASREHGKDLAGLAEEIVRLDRLK</sequence>
<dbReference type="InterPro" id="IPR015077">
    <property type="entry name" value="DUF1858"/>
</dbReference>
<accession>A0ABW5QJ06</accession>
<dbReference type="InterPro" id="IPR023883">
    <property type="entry name" value="CHP03980_redox-disulphide"/>
</dbReference>
<keyword evidence="3" id="KW-1185">Reference proteome</keyword>
<comment type="caution">
    <text evidence="2">The sequence shown here is derived from an EMBL/GenBank/DDBJ whole genome shotgun (WGS) entry which is preliminary data.</text>
</comment>
<dbReference type="Pfam" id="PF08984">
    <property type="entry name" value="DUF1858"/>
    <property type="match status" value="1"/>
</dbReference>
<evidence type="ECO:0000313" key="3">
    <source>
        <dbReference type="Proteomes" id="UP001597521"/>
    </source>
</evidence>
<dbReference type="RefSeq" id="WP_386832684.1">
    <property type="nucleotide sequence ID" value="NZ_JBHUNP010000001.1"/>
</dbReference>
<dbReference type="NCBIfam" id="TIGR03980">
    <property type="entry name" value="prismane_assoc"/>
    <property type="match status" value="1"/>
</dbReference>
<dbReference type="Proteomes" id="UP001597521">
    <property type="component" value="Unassembled WGS sequence"/>
</dbReference>
<dbReference type="Gene3D" id="1.10.3910.10">
    <property type="entry name" value="SP0561-like"/>
    <property type="match status" value="1"/>
</dbReference>
<dbReference type="PANTHER" id="PTHR39341:SF1">
    <property type="entry name" value="DUF1858 DOMAIN-CONTAINING PROTEIN"/>
    <property type="match status" value="1"/>
</dbReference>
<feature type="domain" description="DUF1858" evidence="1">
    <location>
        <begin position="7"/>
        <end position="55"/>
    </location>
</feature>